<dbReference type="InterPro" id="IPR037066">
    <property type="entry name" value="Plug_dom_sf"/>
</dbReference>
<feature type="transmembrane region" description="Helical" evidence="1">
    <location>
        <begin position="7"/>
        <end position="25"/>
    </location>
</feature>
<dbReference type="Gene3D" id="2.170.130.10">
    <property type="entry name" value="TonB-dependent receptor, plug domain"/>
    <property type="match status" value="1"/>
</dbReference>
<dbReference type="RefSeq" id="WP_045801001.1">
    <property type="nucleotide sequence ID" value="NZ_CP011071.1"/>
</dbReference>
<keyword evidence="1" id="KW-0812">Transmembrane</keyword>
<accession>A0A0D5YPG2</accession>
<dbReference type="PANTHER" id="PTHR34978:SF3">
    <property type="entry name" value="SLR0241 PROTEIN"/>
    <property type="match status" value="1"/>
</dbReference>
<keyword evidence="4" id="KW-1185">Reference proteome</keyword>
<gene>
    <name evidence="3" type="ORF">VC82_527</name>
</gene>
<protein>
    <recommendedName>
        <fullName evidence="2">Peptidase M56 domain-containing protein</fullName>
    </recommendedName>
</protein>
<dbReference type="EMBL" id="CP011071">
    <property type="protein sequence ID" value="AKA34205.1"/>
    <property type="molecule type" value="Genomic_DNA"/>
</dbReference>
<name>A0A0D5YPG2_9FLAO</name>
<dbReference type="Pfam" id="PF05569">
    <property type="entry name" value="Peptidase_M56"/>
    <property type="match status" value="1"/>
</dbReference>
<dbReference type="Proteomes" id="UP000032726">
    <property type="component" value="Chromosome"/>
</dbReference>
<dbReference type="OrthoDB" id="1522859at2"/>
<evidence type="ECO:0000256" key="1">
    <source>
        <dbReference type="SAM" id="Phobius"/>
    </source>
</evidence>
<feature type="domain" description="Peptidase M56" evidence="2">
    <location>
        <begin position="154"/>
        <end position="256"/>
    </location>
</feature>
<evidence type="ECO:0000313" key="4">
    <source>
        <dbReference type="Proteomes" id="UP000032726"/>
    </source>
</evidence>
<dbReference type="CDD" id="cd07341">
    <property type="entry name" value="M56_BlaR1_MecR1_like"/>
    <property type="match status" value="1"/>
</dbReference>
<keyword evidence="1" id="KW-0472">Membrane</keyword>
<sequence length="602" mass="68241">MEIFFEHLLKTSVVLVLFILAYHFFLKRETLFTENRLFLISGLLIAVLFPFVTLTKTVTIEPTSAVNSAVSVNATALQSVAADNTDAFNWGLFFLTIYIVGVLYFGIRLLLQLQTIQRVKLNSVIVPEDNFYHVRTPEKIAPFSFFRHIFYHPRQFEKSELQAILAHEKVHAKELHSLDILLTEIILVLQWFNPAIWLYRLAVKQNLEYLADAKTCKSFSNKKFYQYVMLKQAVGSHKIAIVNPFFNSLTKKRIVMMNKNQSKKRSLLKMLPVVPVLAGLLVAFNTKEVYIASSNGIKAVEQNEDARIEVIINSGTTDEELKKVKEDLKKEGVDLSYRTVRNDDKKIIALKIHLQGRSESGKTFNANFDVESEEPIDPVMLRVDTENGTASVGNHMGHNFTMKTGGNAMFWSGSDKSGKLKDIVITKENDREIIKVNGKVVSREELGEESKAEKIFVQMLDATDSINGNVIIHEIKVDEEDNREKIIKVKKIGSSDEDKYIYWKSDDGDNEKKGSGYSVKIIADSDEEVDITKKKGAFVLDTKNSENTLYFIDGKKATAKDAQKLSQNDIESINVWKGDKAIKKYGKKAKDGVVEITTKKEN</sequence>
<keyword evidence="1" id="KW-1133">Transmembrane helix</keyword>
<evidence type="ECO:0000313" key="3">
    <source>
        <dbReference type="EMBL" id="AKA34205.1"/>
    </source>
</evidence>
<dbReference type="InterPro" id="IPR008756">
    <property type="entry name" value="Peptidase_M56"/>
</dbReference>
<dbReference type="KEGG" id="mlt:VC82_527"/>
<organism evidence="3 4">
    <name type="scientific">Flagellimonas lutaonensis</name>
    <dbReference type="NCBI Taxonomy" id="516051"/>
    <lineage>
        <taxon>Bacteria</taxon>
        <taxon>Pseudomonadati</taxon>
        <taxon>Bacteroidota</taxon>
        <taxon>Flavobacteriia</taxon>
        <taxon>Flavobacteriales</taxon>
        <taxon>Flavobacteriaceae</taxon>
        <taxon>Flagellimonas</taxon>
    </lineage>
</organism>
<dbReference type="STRING" id="516051.VC82_527"/>
<feature type="transmembrane region" description="Helical" evidence="1">
    <location>
        <begin position="266"/>
        <end position="284"/>
    </location>
</feature>
<dbReference type="HOGENOM" id="CLU_013798_3_0_10"/>
<evidence type="ECO:0000259" key="2">
    <source>
        <dbReference type="Pfam" id="PF05569"/>
    </source>
</evidence>
<dbReference type="InterPro" id="IPR052173">
    <property type="entry name" value="Beta-lactam_resp_regulator"/>
</dbReference>
<reference evidence="3 4" key="1">
    <citation type="submission" date="2015-03" db="EMBL/GenBank/DDBJ databases">
        <title>Complete genome sequence of Muricauda lutaonensis CC-HSB-11T, isolated from a coastal hot spring.</title>
        <authorList>
            <person name="Kim K.M."/>
        </authorList>
    </citation>
    <scope>NUCLEOTIDE SEQUENCE [LARGE SCALE GENOMIC DNA]</scope>
    <source>
        <strain evidence="3 4">CC-HSB-11</strain>
    </source>
</reference>
<dbReference type="AlphaFoldDB" id="A0A0D5YPG2"/>
<proteinExistence type="predicted"/>
<feature type="transmembrane region" description="Helical" evidence="1">
    <location>
        <begin position="87"/>
        <end position="111"/>
    </location>
</feature>
<feature type="transmembrane region" description="Helical" evidence="1">
    <location>
        <begin position="37"/>
        <end position="54"/>
    </location>
</feature>
<dbReference type="PANTHER" id="PTHR34978">
    <property type="entry name" value="POSSIBLE SENSOR-TRANSDUCER PROTEIN BLAR"/>
    <property type="match status" value="1"/>
</dbReference>